<feature type="transmembrane region" description="Helical" evidence="1">
    <location>
        <begin position="42"/>
        <end position="63"/>
    </location>
</feature>
<evidence type="ECO:0000313" key="2">
    <source>
        <dbReference type="EMBL" id="GMA41672.1"/>
    </source>
</evidence>
<gene>
    <name evidence="2" type="ORF">GCM10025883_37170</name>
</gene>
<evidence type="ECO:0000256" key="1">
    <source>
        <dbReference type="SAM" id="Phobius"/>
    </source>
</evidence>
<dbReference type="Proteomes" id="UP001157126">
    <property type="component" value="Unassembled WGS sequence"/>
</dbReference>
<reference evidence="3" key="1">
    <citation type="journal article" date="2019" name="Int. J. Syst. Evol. Microbiol.">
        <title>The Global Catalogue of Microorganisms (GCM) 10K type strain sequencing project: providing services to taxonomists for standard genome sequencing and annotation.</title>
        <authorList>
            <consortium name="The Broad Institute Genomics Platform"/>
            <consortium name="The Broad Institute Genome Sequencing Center for Infectious Disease"/>
            <person name="Wu L."/>
            <person name="Ma J."/>
        </authorList>
    </citation>
    <scope>NUCLEOTIDE SEQUENCE [LARGE SCALE GENOMIC DNA]</scope>
    <source>
        <strain evidence="3">NBRC 113072</strain>
    </source>
</reference>
<dbReference type="RefSeq" id="WP_284305208.1">
    <property type="nucleotide sequence ID" value="NZ_BSUO01000001.1"/>
</dbReference>
<proteinExistence type="predicted"/>
<protein>
    <recommendedName>
        <fullName evidence="4">DUF4386 family protein</fullName>
    </recommendedName>
</protein>
<evidence type="ECO:0008006" key="4">
    <source>
        <dbReference type="Google" id="ProtNLM"/>
    </source>
</evidence>
<evidence type="ECO:0000313" key="3">
    <source>
        <dbReference type="Proteomes" id="UP001157126"/>
    </source>
</evidence>
<feature type="transmembrane region" description="Helical" evidence="1">
    <location>
        <begin position="5"/>
        <end position="22"/>
    </location>
</feature>
<feature type="transmembrane region" description="Helical" evidence="1">
    <location>
        <begin position="180"/>
        <end position="198"/>
    </location>
</feature>
<comment type="caution">
    <text evidence="2">The sequence shown here is derived from an EMBL/GenBank/DDBJ whole genome shotgun (WGS) entry which is preliminary data.</text>
</comment>
<feature type="transmembrane region" description="Helical" evidence="1">
    <location>
        <begin position="156"/>
        <end position="174"/>
    </location>
</feature>
<keyword evidence="3" id="KW-1185">Reference proteome</keyword>
<keyword evidence="1" id="KW-0472">Membrane</keyword>
<feature type="transmembrane region" description="Helical" evidence="1">
    <location>
        <begin position="125"/>
        <end position="149"/>
    </location>
</feature>
<feature type="transmembrane region" description="Helical" evidence="1">
    <location>
        <begin position="75"/>
        <end position="93"/>
    </location>
</feature>
<dbReference type="EMBL" id="BSUO01000001">
    <property type="protein sequence ID" value="GMA41672.1"/>
    <property type="molecule type" value="Genomic_DNA"/>
</dbReference>
<name>A0ABQ6IX02_9MICO</name>
<accession>A0ABQ6IX02</accession>
<sequence>MDRRLVAPAVGTGVFMALYLTTRPYGDASADPHAIAAAFASPWWVVAHVSGMAALASAARLGVRMFDVAPSGLSAVARWCGLAGLVLVLPYYGAETFALHVLGQHAAAGDLGALEVAQQIRNGGVAMTMFGAGLLSLAVSGIASALAWARVGSPRWAAAPLGACIATALPQFFLPSAGRVGFGIVTLGAALLLAWHAARRNGHAGRVRRGHEGVQRAPNGTITREVGGLGGHDDAPTCAYADDTTR</sequence>
<keyword evidence="1" id="KW-1133">Transmembrane helix</keyword>
<organism evidence="2 3">
    <name type="scientific">Mobilicoccus caccae</name>
    <dbReference type="NCBI Taxonomy" id="1859295"/>
    <lineage>
        <taxon>Bacteria</taxon>
        <taxon>Bacillati</taxon>
        <taxon>Actinomycetota</taxon>
        <taxon>Actinomycetes</taxon>
        <taxon>Micrococcales</taxon>
        <taxon>Dermatophilaceae</taxon>
        <taxon>Mobilicoccus</taxon>
    </lineage>
</organism>
<keyword evidence="1" id="KW-0812">Transmembrane</keyword>